<dbReference type="Proteomes" id="UP000488936">
    <property type="component" value="Unassembled WGS sequence"/>
</dbReference>
<feature type="transmembrane region" description="Helical" evidence="10">
    <location>
        <begin position="154"/>
        <end position="170"/>
    </location>
</feature>
<reference evidence="11 12" key="1">
    <citation type="journal article" date="2006" name="Int. J. Syst. Evol. Microbiol.">
        <title>Myroides pelagicus sp. nov., isolated from seawater in Thailand.</title>
        <authorList>
            <person name="Yoon J."/>
            <person name="Maneerat S."/>
            <person name="Kawai F."/>
            <person name="Yokota A."/>
        </authorList>
    </citation>
    <scope>NUCLEOTIDE SEQUENCE [LARGE SCALE GENOMIC DNA]</scope>
    <source>
        <strain evidence="11 12">SM1T</strain>
    </source>
</reference>
<feature type="transmembrane region" description="Helical" evidence="10">
    <location>
        <begin position="307"/>
        <end position="328"/>
    </location>
</feature>
<protein>
    <submittedName>
        <fullName evidence="11">Amino acid permease</fullName>
    </submittedName>
</protein>
<dbReference type="EMBL" id="WMJY01000011">
    <property type="protein sequence ID" value="MTH29582.1"/>
    <property type="molecule type" value="Genomic_DNA"/>
</dbReference>
<feature type="transmembrane region" description="Helical" evidence="10">
    <location>
        <begin position="5"/>
        <end position="27"/>
    </location>
</feature>
<feature type="transmembrane region" description="Helical" evidence="10">
    <location>
        <begin position="273"/>
        <end position="295"/>
    </location>
</feature>
<evidence type="ECO:0000256" key="3">
    <source>
        <dbReference type="ARBA" id="ARBA00022448"/>
    </source>
</evidence>
<organism evidence="11 12">
    <name type="scientific">Myroides pelagicus</name>
    <dbReference type="NCBI Taxonomy" id="270914"/>
    <lineage>
        <taxon>Bacteria</taxon>
        <taxon>Pseudomonadati</taxon>
        <taxon>Bacteroidota</taxon>
        <taxon>Flavobacteriia</taxon>
        <taxon>Flavobacteriales</taxon>
        <taxon>Flavobacteriaceae</taxon>
        <taxon>Myroides</taxon>
    </lineage>
</organism>
<dbReference type="GO" id="GO:0005886">
    <property type="term" value="C:plasma membrane"/>
    <property type="evidence" value="ECO:0007669"/>
    <property type="project" value="UniProtKB-SubCell"/>
</dbReference>
<feature type="transmembrane region" description="Helical" evidence="10">
    <location>
        <begin position="81"/>
        <end position="101"/>
    </location>
</feature>
<evidence type="ECO:0000256" key="7">
    <source>
        <dbReference type="ARBA" id="ARBA00022970"/>
    </source>
</evidence>
<feature type="transmembrane region" description="Helical" evidence="10">
    <location>
        <begin position="121"/>
        <end position="142"/>
    </location>
</feature>
<evidence type="ECO:0000256" key="4">
    <source>
        <dbReference type="ARBA" id="ARBA00022475"/>
    </source>
</evidence>
<feature type="transmembrane region" description="Helical" evidence="10">
    <location>
        <begin position="218"/>
        <end position="237"/>
    </location>
</feature>
<dbReference type="GO" id="GO:0003333">
    <property type="term" value="P:amino acid transmembrane transport"/>
    <property type="evidence" value="ECO:0007669"/>
    <property type="project" value="InterPro"/>
</dbReference>
<dbReference type="AlphaFoldDB" id="A0A7K1GL13"/>
<gene>
    <name evidence="11" type="ORF">GJV77_06550</name>
</gene>
<keyword evidence="8 10" id="KW-1133">Transmembrane helix</keyword>
<evidence type="ECO:0000256" key="9">
    <source>
        <dbReference type="ARBA" id="ARBA00023136"/>
    </source>
</evidence>
<keyword evidence="5" id="KW-0997">Cell inner membrane</keyword>
<evidence type="ECO:0000256" key="10">
    <source>
        <dbReference type="SAM" id="Phobius"/>
    </source>
</evidence>
<evidence type="ECO:0000256" key="5">
    <source>
        <dbReference type="ARBA" id="ARBA00022519"/>
    </source>
</evidence>
<sequence length="401" mass="43971">MNSKLIGSTLIIAGTAIGGGMLAMPIISSGVGFFVITGIMLLIWLAMCYTAILLVETYRDHSPEDGLNTMVMRYLGKAGQYITGISMLTLMYALVCAYIAGGSDIIKLNIDNWLGTDLPPRVIAIGFTLVFGGVVALGAKVVDVTTKWIFMTKLIFLFIVILFMFGFVKLDNLLSLPIEKALVFSSIPIIFTSFGFHIVVPSMVNYLKGDLKLLKKAFIYGSILPLIVYVIWQISILGSVDQQSLFSIINENKGPSGLIKAVKGITTSKWVNIPLNVFFAAALLTSFLGVALALFDYIKDLCKKQKYINNPVATYLITFIPPLLFVFYYPDGFIIALGYAAISVVITSLFIPIFMYIKVKKTRGEKLTIGQKIAFIAILLFGVSILIIQTLMTIGELPVLD</sequence>
<comment type="subcellular location">
    <subcellularLocation>
        <location evidence="1">Cell inner membrane</location>
        <topology evidence="1">Multi-pass membrane protein</topology>
    </subcellularLocation>
</comment>
<keyword evidence="12" id="KW-1185">Reference proteome</keyword>
<feature type="transmembrane region" description="Helical" evidence="10">
    <location>
        <begin position="334"/>
        <end position="357"/>
    </location>
</feature>
<keyword evidence="4" id="KW-1003">Cell membrane</keyword>
<comment type="caution">
    <text evidence="11">The sequence shown here is derived from an EMBL/GenBank/DDBJ whole genome shotgun (WGS) entry which is preliminary data.</text>
</comment>
<dbReference type="Pfam" id="PF03222">
    <property type="entry name" value="Trp_Tyr_perm"/>
    <property type="match status" value="1"/>
</dbReference>
<evidence type="ECO:0000256" key="1">
    <source>
        <dbReference type="ARBA" id="ARBA00004429"/>
    </source>
</evidence>
<dbReference type="InterPro" id="IPR013059">
    <property type="entry name" value="Trp_tyr_transpt"/>
</dbReference>
<dbReference type="PANTHER" id="PTHR46997:SF2">
    <property type="entry name" value="TYROSINE-SPECIFIC TRANSPORT SYSTEM"/>
    <property type="match status" value="1"/>
</dbReference>
<dbReference type="Gene3D" id="1.20.1740.10">
    <property type="entry name" value="Amino acid/polyamine transporter I"/>
    <property type="match status" value="1"/>
</dbReference>
<dbReference type="PANTHER" id="PTHR46997">
    <property type="entry name" value="LOW AFFINITY TRYPTOPHAN PERMEASE-RELATED"/>
    <property type="match status" value="1"/>
</dbReference>
<evidence type="ECO:0000313" key="11">
    <source>
        <dbReference type="EMBL" id="MTH29582.1"/>
    </source>
</evidence>
<dbReference type="PRINTS" id="PR00166">
    <property type="entry name" value="AROAAPRMEASE"/>
</dbReference>
<keyword evidence="6 10" id="KW-0812">Transmembrane</keyword>
<keyword evidence="7" id="KW-0029">Amino-acid transport</keyword>
<comment type="similarity">
    <text evidence="2">Belongs to the amino acid/polyamine transporter 2 family. Mtr/TnaB/TyrP permease subfamily.</text>
</comment>
<keyword evidence="3" id="KW-0813">Transport</keyword>
<feature type="transmembrane region" description="Helical" evidence="10">
    <location>
        <begin position="369"/>
        <end position="392"/>
    </location>
</feature>
<evidence type="ECO:0000313" key="12">
    <source>
        <dbReference type="Proteomes" id="UP000488936"/>
    </source>
</evidence>
<keyword evidence="9 10" id="KW-0472">Membrane</keyword>
<evidence type="ECO:0000256" key="2">
    <source>
        <dbReference type="ARBA" id="ARBA00005452"/>
    </source>
</evidence>
<accession>A0A7K1GL13</accession>
<feature type="transmembrane region" description="Helical" evidence="10">
    <location>
        <begin position="182"/>
        <end position="206"/>
    </location>
</feature>
<dbReference type="GO" id="GO:0015173">
    <property type="term" value="F:aromatic amino acid transmembrane transporter activity"/>
    <property type="evidence" value="ECO:0007669"/>
    <property type="project" value="InterPro"/>
</dbReference>
<feature type="transmembrane region" description="Helical" evidence="10">
    <location>
        <begin position="33"/>
        <end position="55"/>
    </location>
</feature>
<evidence type="ECO:0000256" key="6">
    <source>
        <dbReference type="ARBA" id="ARBA00022692"/>
    </source>
</evidence>
<dbReference type="InterPro" id="IPR018227">
    <property type="entry name" value="Amino_acid_transport_2"/>
</dbReference>
<dbReference type="PROSITE" id="PS00594">
    <property type="entry name" value="AROMATIC_AA_PERMEASE_1"/>
    <property type="match status" value="1"/>
</dbReference>
<proteinExistence type="inferred from homology"/>
<evidence type="ECO:0000256" key="8">
    <source>
        <dbReference type="ARBA" id="ARBA00022989"/>
    </source>
</evidence>
<name>A0A7K1GL13_9FLAO</name>
<dbReference type="RefSeq" id="WP_162521580.1">
    <property type="nucleotide sequence ID" value="NZ_JAYMMG010000013.1"/>
</dbReference>
<dbReference type="InterPro" id="IPR013061">
    <property type="entry name" value="Trp/try_permease_CS"/>
</dbReference>